<proteinExistence type="predicted"/>
<evidence type="ECO:0000313" key="2">
    <source>
        <dbReference type="Proteomes" id="UP000251313"/>
    </source>
</evidence>
<evidence type="ECO:0008006" key="3">
    <source>
        <dbReference type="Google" id="ProtNLM"/>
    </source>
</evidence>
<organism evidence="1 2">
    <name type="scientific">Yokenella regensburgei</name>
    <dbReference type="NCBI Taxonomy" id="158877"/>
    <lineage>
        <taxon>Bacteria</taxon>
        <taxon>Pseudomonadati</taxon>
        <taxon>Pseudomonadota</taxon>
        <taxon>Gammaproteobacteria</taxon>
        <taxon>Enterobacterales</taxon>
        <taxon>Enterobacteriaceae</taxon>
        <taxon>Yokenella</taxon>
    </lineage>
</organism>
<reference evidence="1 2" key="1">
    <citation type="submission" date="2018-06" db="EMBL/GenBank/DDBJ databases">
        <authorList>
            <consortium name="Pathogen Informatics"/>
            <person name="Doyle S."/>
        </authorList>
    </citation>
    <scope>NUCLEOTIDE SEQUENCE [LARGE SCALE GENOMIC DNA]</scope>
    <source>
        <strain evidence="1 2">NCTC11967</strain>
    </source>
</reference>
<protein>
    <recommendedName>
        <fullName evidence="3">Host cell division inhibitor Icd-like protein</fullName>
    </recommendedName>
</protein>
<dbReference type="NCBIfam" id="NF033153">
    <property type="entry name" value="phage_ICD_like"/>
    <property type="match status" value="1"/>
</dbReference>
<comment type="caution">
    <text evidence="1">The sequence shown here is derived from an EMBL/GenBank/DDBJ whole genome shotgun (WGS) entry which is preliminary data.</text>
</comment>
<dbReference type="AlphaFoldDB" id="A0AB38FSJ3"/>
<gene>
    <name evidence="1" type="ORF">NCTC11967_01256</name>
</gene>
<dbReference type="EMBL" id="UAVL01000002">
    <property type="protein sequence ID" value="SQA62283.1"/>
    <property type="molecule type" value="Genomic_DNA"/>
</dbReference>
<sequence>MLTATSGNEKGSDCGAAFENQIDHWSGLSFDFLRCRSLSCFSTDFGSTCSGIFSTSVGGESLGSFAMCQISESTLDFLRSRRLISPSSEAIMNWDVLSPGSFTASIASTTSCGTRDLRDCDFAFTVPVAMTDPEGDWWTTVYLKENQNKKLTWTTPGRKVGHTSLIARLCNNASECGNTTEASNHNVSWSNIMACLHDTQTRPEFTYLFLGTPSDLPASTPVVLRAEADTEELARAHFPYWDLVFAAQIRTKAPCRLQLFDAEDHFLWFFEQRFDACTSGAQEVAHV</sequence>
<name>A0AB38FSJ3_9ENTR</name>
<accession>A0AB38FSJ3</accession>
<evidence type="ECO:0000313" key="1">
    <source>
        <dbReference type="EMBL" id="SQA62283.1"/>
    </source>
</evidence>
<dbReference type="Proteomes" id="UP000251313">
    <property type="component" value="Unassembled WGS sequence"/>
</dbReference>